<dbReference type="OrthoDB" id="6418490at2"/>
<reference evidence="2" key="1">
    <citation type="submission" date="2016-10" db="EMBL/GenBank/DDBJ databases">
        <authorList>
            <person name="Varghese N."/>
            <person name="Submissions S."/>
        </authorList>
    </citation>
    <scope>NUCLEOTIDE SEQUENCE [LARGE SCALE GENOMIC DNA]</scope>
    <source>
        <strain evidence="2">8N4</strain>
    </source>
</reference>
<dbReference type="InterPro" id="IPR009679">
    <property type="entry name" value="Phage_186_CII-like"/>
</dbReference>
<dbReference type="EMBL" id="FOGC01000002">
    <property type="protein sequence ID" value="SEQ32157.1"/>
    <property type="molecule type" value="Genomic_DNA"/>
</dbReference>
<evidence type="ECO:0000313" key="2">
    <source>
        <dbReference type="Proteomes" id="UP000242515"/>
    </source>
</evidence>
<proteinExistence type="predicted"/>
<gene>
    <name evidence="1" type="ORF">SAMN05216522_102142</name>
</gene>
<dbReference type="Pfam" id="PF06892">
    <property type="entry name" value="Phage_CP76"/>
    <property type="match status" value="1"/>
</dbReference>
<dbReference type="AlphaFoldDB" id="A0A1H9F2N8"/>
<dbReference type="RefSeq" id="WP_092672862.1">
    <property type="nucleotide sequence ID" value="NZ_FOGC01000002.1"/>
</dbReference>
<dbReference type="STRING" id="988801.SAMN05216522_102142"/>
<dbReference type="GO" id="GO:0003677">
    <property type="term" value="F:DNA binding"/>
    <property type="evidence" value="ECO:0007669"/>
    <property type="project" value="InterPro"/>
</dbReference>
<sequence>MFDFKVSIHKHFDDACSGFAKRHNLEQLAEQAGMQPQTLRNKLNPEQVHQLTVRELLTLTDLTEDSALVDGALAQLNCLPCVPVNEVADEKFPTYVLKATAEVGILAANAANQGAICNATRRNVMNSVNMGIRCLTLAAIAVQSRIHSSPTLSTTVDAISGIGASIGMS</sequence>
<organism evidence="1 2">
    <name type="scientific">Rosenbergiella nectarea</name>
    <dbReference type="NCBI Taxonomy" id="988801"/>
    <lineage>
        <taxon>Bacteria</taxon>
        <taxon>Pseudomonadati</taxon>
        <taxon>Pseudomonadota</taxon>
        <taxon>Gammaproteobacteria</taxon>
        <taxon>Enterobacterales</taxon>
        <taxon>Erwiniaceae</taxon>
        <taxon>Rosenbergiella</taxon>
    </lineage>
</organism>
<accession>A0A1H9F2N8</accession>
<name>A0A1H9F2N8_9GAMM</name>
<evidence type="ECO:0000313" key="1">
    <source>
        <dbReference type="EMBL" id="SEQ32157.1"/>
    </source>
</evidence>
<protein>
    <submittedName>
        <fullName evidence="1">Phage regulatory protein CII (CP76)</fullName>
    </submittedName>
</protein>
<dbReference type="Proteomes" id="UP000242515">
    <property type="component" value="Unassembled WGS sequence"/>
</dbReference>
<keyword evidence="2" id="KW-1185">Reference proteome</keyword>